<comment type="subcellular location">
    <subcellularLocation>
        <location evidence="1">Endoplasmic reticulum membrane</location>
        <topology evidence="1">Single-pass membrane protein</topology>
    </subcellularLocation>
</comment>
<dbReference type="SUPFAM" id="SSF53756">
    <property type="entry name" value="UDP-Glycosyltransferase/glycogen phosphorylase"/>
    <property type="match status" value="1"/>
</dbReference>
<dbReference type="NCBIfam" id="NF041549">
    <property type="entry name" value="PssD"/>
    <property type="match status" value="1"/>
</dbReference>
<organism evidence="6 7">
    <name type="scientific">Stecheria intestinalis</name>
    <dbReference type="NCBI Taxonomy" id="2606630"/>
    <lineage>
        <taxon>Bacteria</taxon>
        <taxon>Bacillati</taxon>
        <taxon>Bacillota</taxon>
        <taxon>Erysipelotrichia</taxon>
        <taxon>Erysipelotrichales</taxon>
        <taxon>Erysipelotrichaceae</taxon>
        <taxon>Stecheria</taxon>
    </lineage>
</organism>
<dbReference type="PANTHER" id="PTHR12154:SF4">
    <property type="entry name" value="UDP-N-ACETYLGLUCOSAMINE TRANSFERASE SUBUNIT ALG14 HOMOLOG"/>
    <property type="match status" value="1"/>
</dbReference>
<evidence type="ECO:0000256" key="1">
    <source>
        <dbReference type="ARBA" id="ARBA00004389"/>
    </source>
</evidence>
<accession>A0A7X2NTT5</accession>
<protein>
    <submittedName>
        <fullName evidence="6">Polysaccharide biosynthesis protein</fullName>
    </submittedName>
</protein>
<sequence length="160" mass="18390">MEPNTKILFISSTGGHLTELLQLSPMFSHCDFHLITEKTPANLSLKEKYGADKVDFLAYGSKSQPWTYLFHFTYNCIRSLVLYFKLKPDYVITTGTHTAVPMCKIAHHFHKKIIWIETMANSQTPTMAGKMVYPIADLFVVQWESMKKVYPNAVYGGWIF</sequence>
<keyword evidence="5" id="KW-0472">Membrane</keyword>
<evidence type="ECO:0000256" key="3">
    <source>
        <dbReference type="ARBA" id="ARBA00022824"/>
    </source>
</evidence>
<name>A0A7X2NTT5_9FIRM</name>
<keyword evidence="4" id="KW-1133">Transmembrane helix</keyword>
<dbReference type="AlphaFoldDB" id="A0A7X2NTT5"/>
<dbReference type="InterPro" id="IPR013969">
    <property type="entry name" value="Oligosacch_biosynth_Alg14"/>
</dbReference>
<dbReference type="Pfam" id="PF08660">
    <property type="entry name" value="Alg14"/>
    <property type="match status" value="1"/>
</dbReference>
<reference evidence="6 7" key="1">
    <citation type="submission" date="2019-08" db="EMBL/GenBank/DDBJ databases">
        <title>In-depth cultivation of the pig gut microbiome towards novel bacterial diversity and tailored functional studies.</title>
        <authorList>
            <person name="Wylensek D."/>
            <person name="Hitch T.C.A."/>
            <person name="Clavel T."/>
        </authorList>
    </citation>
    <scope>NUCLEOTIDE SEQUENCE [LARGE SCALE GENOMIC DNA]</scope>
    <source>
        <strain evidence="6 7">Oil+RF-744-GAM-WT-6</strain>
    </source>
</reference>
<keyword evidence="3" id="KW-0256">Endoplasmic reticulum</keyword>
<keyword evidence="7" id="KW-1185">Reference proteome</keyword>
<dbReference type="Gene3D" id="3.40.50.2000">
    <property type="entry name" value="Glycogen Phosphorylase B"/>
    <property type="match status" value="1"/>
</dbReference>
<evidence type="ECO:0000313" key="6">
    <source>
        <dbReference type="EMBL" id="MSS59347.1"/>
    </source>
</evidence>
<evidence type="ECO:0000256" key="4">
    <source>
        <dbReference type="ARBA" id="ARBA00022989"/>
    </source>
</evidence>
<keyword evidence="2" id="KW-0812">Transmembrane</keyword>
<comment type="caution">
    <text evidence="6">The sequence shown here is derived from an EMBL/GenBank/DDBJ whole genome shotgun (WGS) entry which is preliminary data.</text>
</comment>
<dbReference type="EMBL" id="VUMN01000029">
    <property type="protein sequence ID" value="MSS59347.1"/>
    <property type="molecule type" value="Genomic_DNA"/>
</dbReference>
<proteinExistence type="predicted"/>
<evidence type="ECO:0000256" key="2">
    <source>
        <dbReference type="ARBA" id="ARBA00022692"/>
    </source>
</evidence>
<evidence type="ECO:0000313" key="7">
    <source>
        <dbReference type="Proteomes" id="UP000461880"/>
    </source>
</evidence>
<evidence type="ECO:0000256" key="5">
    <source>
        <dbReference type="ARBA" id="ARBA00023136"/>
    </source>
</evidence>
<dbReference type="PANTHER" id="PTHR12154">
    <property type="entry name" value="GLYCOSYL TRANSFERASE-RELATED"/>
    <property type="match status" value="1"/>
</dbReference>
<dbReference type="GO" id="GO:0006488">
    <property type="term" value="P:dolichol-linked oligosaccharide biosynthetic process"/>
    <property type="evidence" value="ECO:0007669"/>
    <property type="project" value="InterPro"/>
</dbReference>
<dbReference type="RefSeq" id="WP_105303560.1">
    <property type="nucleotide sequence ID" value="NZ_VUMN01000029.1"/>
</dbReference>
<dbReference type="GO" id="GO:0004577">
    <property type="term" value="F:N-acetylglucosaminyldiphosphodolichol N-acetylglucosaminyltransferase activity"/>
    <property type="evidence" value="ECO:0007669"/>
    <property type="project" value="TreeGrafter"/>
</dbReference>
<gene>
    <name evidence="6" type="ORF">FYJ51_10630</name>
</gene>
<dbReference type="Proteomes" id="UP000461880">
    <property type="component" value="Unassembled WGS sequence"/>
</dbReference>